<protein>
    <submittedName>
        <fullName evidence="2">Uncharacterized protein</fullName>
    </submittedName>
</protein>
<evidence type="ECO:0000313" key="2">
    <source>
        <dbReference type="EnsemblMetazoa" id="AALB003245-PA"/>
    </source>
</evidence>
<reference evidence="2 3" key="1">
    <citation type="journal article" date="2017" name="G3 (Bethesda)">
        <title>The Physical Genome Mapping of Anopheles albimanus Corrected Scaffold Misassemblies and Identified Interarm Rearrangements in Genus Anopheles.</title>
        <authorList>
            <person name="Artemov G.N."/>
            <person name="Peery A.N."/>
            <person name="Jiang X."/>
            <person name="Tu Z."/>
            <person name="Stegniy V.N."/>
            <person name="Sharakhova M.V."/>
            <person name="Sharakhov I.V."/>
        </authorList>
    </citation>
    <scope>NUCLEOTIDE SEQUENCE [LARGE SCALE GENOMIC DNA]</scope>
    <source>
        <strain evidence="2 3">ALBI9_A</strain>
    </source>
</reference>
<dbReference type="VEuPathDB" id="VectorBase:AALB20_034594"/>
<dbReference type="AlphaFoldDB" id="A0A182F9R9"/>
<organism evidence="2 3">
    <name type="scientific">Anopheles albimanus</name>
    <name type="common">New world malaria mosquito</name>
    <dbReference type="NCBI Taxonomy" id="7167"/>
    <lineage>
        <taxon>Eukaryota</taxon>
        <taxon>Metazoa</taxon>
        <taxon>Ecdysozoa</taxon>
        <taxon>Arthropoda</taxon>
        <taxon>Hexapoda</taxon>
        <taxon>Insecta</taxon>
        <taxon>Pterygota</taxon>
        <taxon>Neoptera</taxon>
        <taxon>Endopterygota</taxon>
        <taxon>Diptera</taxon>
        <taxon>Nematocera</taxon>
        <taxon>Culicoidea</taxon>
        <taxon>Culicidae</taxon>
        <taxon>Anophelinae</taxon>
        <taxon>Anopheles</taxon>
    </lineage>
</organism>
<sequence>MITWSALHISAGRQILRTTFYKCDLAIITMRLLVLLLVASGMASGDPHFFGYYYPNPTPDCLPEVYTETILDVATETLVSYVTAYLTNVQTTTVVNPVYLTSTEYSVSTVVVPSPVVQYVTETVFSTVLGQADTTTNTYLPPALPYLPPRPSYGAIRLTRFALLLLVVGAAVSEPHEGYFYPRPTPQCIPQVYTETVTDVRTETLNHFFTDVNTVYLTDYLTSTVVNPIYITSTEYSVSTVVVPRLEFLTETSTLIVQPSPVVEYVTETVFSTIVAQGDFGGVAQVAGPGNTYLPPFPPSPPSPPPPPPPPVPQLNPQLFNPAIQLQQPPAFGPPPQVSLPPALNHPVTHHPFGGFESVGSIGGQRSLGGEPIDLASVREFGGGVHTLPHVGALPPAFDQEGYRYKRKLSEKQPQPTTTSRDSSKTKSEREQASKA</sequence>
<dbReference type="Proteomes" id="UP000069272">
    <property type="component" value="Chromosome 3L"/>
</dbReference>
<keyword evidence="3" id="KW-1185">Reference proteome</keyword>
<feature type="compositionally biased region" description="Basic and acidic residues" evidence="1">
    <location>
        <begin position="422"/>
        <end position="436"/>
    </location>
</feature>
<feature type="region of interest" description="Disordered" evidence="1">
    <location>
        <begin position="391"/>
        <end position="436"/>
    </location>
</feature>
<dbReference type="EnsemblMetazoa" id="AALB003245-RA">
    <property type="protein sequence ID" value="AALB003245-PA"/>
    <property type="gene ID" value="AALB003245"/>
</dbReference>
<dbReference type="VEuPathDB" id="VectorBase:AALB003245"/>
<feature type="compositionally biased region" description="Basic and acidic residues" evidence="1">
    <location>
        <begin position="401"/>
        <end position="411"/>
    </location>
</feature>
<feature type="region of interest" description="Disordered" evidence="1">
    <location>
        <begin position="291"/>
        <end position="365"/>
    </location>
</feature>
<name>A0A182F9R9_ANOAL</name>
<evidence type="ECO:0000313" key="3">
    <source>
        <dbReference type="Proteomes" id="UP000069272"/>
    </source>
</evidence>
<feature type="compositionally biased region" description="Pro residues" evidence="1">
    <location>
        <begin position="295"/>
        <end position="314"/>
    </location>
</feature>
<accession>A0A182F9R9</accession>
<reference evidence="2" key="2">
    <citation type="submission" date="2022-08" db="UniProtKB">
        <authorList>
            <consortium name="EnsemblMetazoa"/>
        </authorList>
    </citation>
    <scope>IDENTIFICATION</scope>
    <source>
        <strain evidence="2">STECLA/ALBI9_A</strain>
    </source>
</reference>
<evidence type="ECO:0000256" key="1">
    <source>
        <dbReference type="SAM" id="MobiDB-lite"/>
    </source>
</evidence>
<proteinExistence type="predicted"/>